<feature type="domain" description="Phosphomevalonate dehydratase large subunit-like" evidence="9">
    <location>
        <begin position="1"/>
        <end position="380"/>
    </location>
</feature>
<dbReference type="GO" id="GO:0016829">
    <property type="term" value="F:lyase activity"/>
    <property type="evidence" value="ECO:0007669"/>
    <property type="project" value="UniProtKB-KW"/>
</dbReference>
<dbReference type="Proteomes" id="UP000196239">
    <property type="component" value="Chromosome 1"/>
</dbReference>
<protein>
    <recommendedName>
        <fullName evidence="8">Phosphomevalonate dehydratase large subunit</fullName>
        <ecNumber evidence="7">4.2.1.182</ecNumber>
    </recommendedName>
</protein>
<evidence type="ECO:0000256" key="4">
    <source>
        <dbReference type="ARBA" id="ARBA00045299"/>
    </source>
</evidence>
<evidence type="ECO:0000313" key="10">
    <source>
        <dbReference type="EMBL" id="CUR50836.1"/>
    </source>
</evidence>
<comment type="subunit">
    <text evidence="6">Heterodimer composed of a large subunit (PMDh-L) and a small subunit (PMDh-S).</text>
</comment>
<evidence type="ECO:0000256" key="8">
    <source>
        <dbReference type="ARBA" id="ARBA00047196"/>
    </source>
</evidence>
<evidence type="ECO:0000313" key="11">
    <source>
        <dbReference type="Proteomes" id="UP000196239"/>
    </source>
</evidence>
<sequence length="384" mass="41919">MELTKEEENALDGKQGDTLALAYRTLVAIGEASGADRLIPIEWAHLSGVNYNTIGDAGKEFLSHLSQDAKFKVKTTVNPMGFDFDSVSRYNLDDNFIESQRSIKNSYEKMGAIPSYSCIPYEIFDVPKQGTHVSFAESNAAIYANSFSGLKTNKEGAFSALASAITGKSPCSDLRDDDVRKPNLTIRMKIESRDELTYGMLGYFAGKVAGSSVALSGVNDLDRRSCKSLCAGMGTSGACGMFTFGEEEGEKIDFDKNEMQKIHDELNTSESGDLITLGSPQLGLEEIGDLASMLKGRSFQKRCMVFCPSAIKGQIRNLGYANEIERAGGELLFDCCTCLSPLVDNKEVDSVITNSVKGAYYLKTSNNVDVNLKSLKRIVQEETR</sequence>
<dbReference type="PANTHER" id="PTHR36577:SF3">
    <property type="entry name" value="DUF521 DOMAIN PROTEIN (AFU_ORTHOLOGUE AFUA_6G00490)"/>
    <property type="match status" value="1"/>
</dbReference>
<dbReference type="PANTHER" id="PTHR36577">
    <property type="entry name" value="DUF521 DOMAIN PROTEIN (AFU_ORTHOLOGUE AFUA_6G00490)"/>
    <property type="match status" value="1"/>
</dbReference>
<dbReference type="AlphaFoldDB" id="A0A128A0F7"/>
<dbReference type="KEGG" id="ndv:NDEV_0071"/>
<gene>
    <name evidence="10" type="ORF">NDEV_0071</name>
</gene>
<evidence type="ECO:0000256" key="3">
    <source>
        <dbReference type="ARBA" id="ARBA00045120"/>
    </source>
</evidence>
<dbReference type="Pfam" id="PF04412">
    <property type="entry name" value="AcnX"/>
    <property type="match status" value="1"/>
</dbReference>
<comment type="similarity">
    <text evidence="5">Belongs to the AcnX type II large subunit family.</text>
</comment>
<dbReference type="EC" id="4.2.1.182" evidence="7"/>
<evidence type="ECO:0000256" key="2">
    <source>
        <dbReference type="ARBA" id="ARBA00023239"/>
    </source>
</evidence>
<keyword evidence="1" id="KW-0408">Iron</keyword>
<reference evidence="11" key="1">
    <citation type="submission" date="2015-10" db="EMBL/GenBank/DDBJ databases">
        <authorList>
            <person name="Lehtovirta-Morley L.E."/>
            <person name="Vieille C."/>
        </authorList>
    </citation>
    <scope>NUCLEOTIDE SEQUENCE [LARGE SCALE GENOMIC DNA]</scope>
</reference>
<evidence type="ECO:0000256" key="1">
    <source>
        <dbReference type="ARBA" id="ARBA00023004"/>
    </source>
</evidence>
<dbReference type="InterPro" id="IPR007506">
    <property type="entry name" value="PMDh-L-like_dom"/>
</dbReference>
<comment type="function">
    <text evidence="4">Component of a hydro-lyase that catalyzes the dehydration of mevalonate 5-phosphate (MVA5P) to form trans-anhydromevalonate 5-phosphate (tAHMP). Involved in the archaeal mevalonate (MVA) pathway, which provides fundamental precursors for isoprenoid biosynthesis, such as isopentenyl diphosphate (IPP) and dimethylallyl diphosphate (DMAPP).</text>
</comment>
<accession>A0A128A0F7</accession>
<dbReference type="EMBL" id="LN890280">
    <property type="protein sequence ID" value="CUR50836.1"/>
    <property type="molecule type" value="Genomic_DNA"/>
</dbReference>
<evidence type="ECO:0000259" key="9">
    <source>
        <dbReference type="Pfam" id="PF04412"/>
    </source>
</evidence>
<name>A0A128A0F7_9ARCH</name>
<keyword evidence="2" id="KW-0456">Lyase</keyword>
<proteinExistence type="inferred from homology"/>
<evidence type="ECO:0000256" key="7">
    <source>
        <dbReference type="ARBA" id="ARBA00047176"/>
    </source>
</evidence>
<evidence type="ECO:0000256" key="5">
    <source>
        <dbReference type="ARBA" id="ARBA00046333"/>
    </source>
</evidence>
<evidence type="ECO:0000256" key="6">
    <source>
        <dbReference type="ARBA" id="ARBA00046520"/>
    </source>
</evidence>
<keyword evidence="11" id="KW-1185">Reference proteome</keyword>
<comment type="catalytic activity">
    <reaction evidence="3">
        <text>(R)-5-phosphomevalonate = (2E)-3-methyl-5-phosphooxypent-2-enoate + H2O</text>
        <dbReference type="Rhea" id="RHEA:78975"/>
        <dbReference type="ChEBI" id="CHEBI:15377"/>
        <dbReference type="ChEBI" id="CHEBI:58146"/>
        <dbReference type="ChEBI" id="CHEBI:229665"/>
        <dbReference type="EC" id="4.2.1.182"/>
    </reaction>
    <physiologicalReaction direction="left-to-right" evidence="3">
        <dbReference type="Rhea" id="RHEA:78976"/>
    </physiologicalReaction>
</comment>
<organism evidence="10 11">
    <name type="scientific">Nitrosotalea devaniterrae</name>
    <dbReference type="NCBI Taxonomy" id="1078905"/>
    <lineage>
        <taxon>Archaea</taxon>
        <taxon>Nitrososphaerota</taxon>
        <taxon>Nitrososphaeria</taxon>
        <taxon>Nitrosotaleales</taxon>
        <taxon>Nitrosotaleaceae</taxon>
        <taxon>Nitrosotalea</taxon>
    </lineage>
</organism>